<dbReference type="SFLD" id="SFLDS00005">
    <property type="entry name" value="Isoprenoid_Synthase_Type_I"/>
    <property type="match status" value="1"/>
</dbReference>
<dbReference type="GO" id="GO:0046872">
    <property type="term" value="F:metal ion binding"/>
    <property type="evidence" value="ECO:0007669"/>
    <property type="project" value="UniProtKB-KW"/>
</dbReference>
<keyword evidence="2" id="KW-0460">Magnesium</keyword>
<evidence type="ECO:0000256" key="1">
    <source>
        <dbReference type="ARBA" id="ARBA00006333"/>
    </source>
</evidence>
<keyword evidence="2" id="KW-0479">Metal-binding</keyword>
<dbReference type="HOGENOM" id="CLU_063343_0_0_1"/>
<dbReference type="PANTHER" id="PTHR35201">
    <property type="entry name" value="TERPENE SYNTHASE"/>
    <property type="match status" value="1"/>
</dbReference>
<organism evidence="4">
    <name type="scientific">Selaginella moellendorffii</name>
    <name type="common">Spikemoss</name>
    <dbReference type="NCBI Taxonomy" id="88036"/>
    <lineage>
        <taxon>Eukaryota</taxon>
        <taxon>Viridiplantae</taxon>
        <taxon>Streptophyta</taxon>
        <taxon>Embryophyta</taxon>
        <taxon>Tracheophyta</taxon>
        <taxon>Lycopodiopsida</taxon>
        <taxon>Selaginellales</taxon>
        <taxon>Selaginellaceae</taxon>
        <taxon>Selaginella</taxon>
    </lineage>
</organism>
<dbReference type="InterPro" id="IPR008949">
    <property type="entry name" value="Isoprenoid_synthase_dom_sf"/>
</dbReference>
<evidence type="ECO:0000313" key="3">
    <source>
        <dbReference type="EMBL" id="EFJ23768.1"/>
    </source>
</evidence>
<name>D8RVF7_SELML</name>
<dbReference type="Gene3D" id="1.10.600.10">
    <property type="entry name" value="Farnesyl Diphosphate Synthase"/>
    <property type="match status" value="1"/>
</dbReference>
<dbReference type="Gramene" id="EFJ23768">
    <property type="protein sequence ID" value="EFJ23768"/>
    <property type="gene ID" value="SELMODRAFT_415232"/>
</dbReference>
<comment type="cofactor">
    <cofactor evidence="2">
        <name>Mg(2+)</name>
        <dbReference type="ChEBI" id="CHEBI:18420"/>
    </cofactor>
</comment>
<dbReference type="KEGG" id="smo:SELMODRAFT_415232"/>
<comment type="similarity">
    <text evidence="1 2">Belongs to the terpene synthase family.</text>
</comment>
<dbReference type="SUPFAM" id="SSF48576">
    <property type="entry name" value="Terpenoid synthases"/>
    <property type="match status" value="1"/>
</dbReference>
<dbReference type="InParanoid" id="D8RVF7"/>
<dbReference type="eggNOG" id="ENOG502SHFN">
    <property type="taxonomic scope" value="Eukaryota"/>
</dbReference>
<dbReference type="SMR" id="D8RVF7"/>
<keyword evidence="4" id="KW-1185">Reference proteome</keyword>
<evidence type="ECO:0000256" key="2">
    <source>
        <dbReference type="RuleBase" id="RU366034"/>
    </source>
</evidence>
<dbReference type="SFLD" id="SFLDG01020">
    <property type="entry name" value="Terpene_Cyclase_Like_2"/>
    <property type="match status" value="1"/>
</dbReference>
<dbReference type="PANTHER" id="PTHR35201:SF4">
    <property type="entry name" value="BETA-PINACENE SYNTHASE-RELATED"/>
    <property type="match status" value="1"/>
</dbReference>
<dbReference type="EC" id="4.2.3.-" evidence="2"/>
<dbReference type="GO" id="GO:0010333">
    <property type="term" value="F:terpene synthase activity"/>
    <property type="evidence" value="ECO:0007669"/>
    <property type="project" value="InterPro"/>
</dbReference>
<protein>
    <recommendedName>
        <fullName evidence="2">Terpene synthase</fullName>
        <ecNumber evidence="2">4.2.3.-</ecNumber>
    </recommendedName>
</protein>
<dbReference type="EMBL" id="GL377591">
    <property type="protein sequence ID" value="EFJ23768.1"/>
    <property type="molecule type" value="Genomic_DNA"/>
</dbReference>
<reference evidence="3 4" key="1">
    <citation type="journal article" date="2011" name="Science">
        <title>The Selaginella genome identifies genetic changes associated with the evolution of vascular plants.</title>
        <authorList>
            <person name="Banks J.A."/>
            <person name="Nishiyama T."/>
            <person name="Hasebe M."/>
            <person name="Bowman J.L."/>
            <person name="Gribskov M."/>
            <person name="dePamphilis C."/>
            <person name="Albert V.A."/>
            <person name="Aono N."/>
            <person name="Aoyama T."/>
            <person name="Ambrose B.A."/>
            <person name="Ashton N.W."/>
            <person name="Axtell M.J."/>
            <person name="Barker E."/>
            <person name="Barker M.S."/>
            <person name="Bennetzen J.L."/>
            <person name="Bonawitz N.D."/>
            <person name="Chapple C."/>
            <person name="Cheng C."/>
            <person name="Correa L.G."/>
            <person name="Dacre M."/>
            <person name="DeBarry J."/>
            <person name="Dreyer I."/>
            <person name="Elias M."/>
            <person name="Engstrom E.M."/>
            <person name="Estelle M."/>
            <person name="Feng L."/>
            <person name="Finet C."/>
            <person name="Floyd S.K."/>
            <person name="Frommer W.B."/>
            <person name="Fujita T."/>
            <person name="Gramzow L."/>
            <person name="Gutensohn M."/>
            <person name="Harholt J."/>
            <person name="Hattori M."/>
            <person name="Heyl A."/>
            <person name="Hirai T."/>
            <person name="Hiwatashi Y."/>
            <person name="Ishikawa M."/>
            <person name="Iwata M."/>
            <person name="Karol K.G."/>
            <person name="Koehler B."/>
            <person name="Kolukisaoglu U."/>
            <person name="Kubo M."/>
            <person name="Kurata T."/>
            <person name="Lalonde S."/>
            <person name="Li K."/>
            <person name="Li Y."/>
            <person name="Litt A."/>
            <person name="Lyons E."/>
            <person name="Manning G."/>
            <person name="Maruyama T."/>
            <person name="Michael T.P."/>
            <person name="Mikami K."/>
            <person name="Miyazaki S."/>
            <person name="Morinaga S."/>
            <person name="Murata T."/>
            <person name="Mueller-Roeber B."/>
            <person name="Nelson D.R."/>
            <person name="Obara M."/>
            <person name="Oguri Y."/>
            <person name="Olmstead R.G."/>
            <person name="Onodera N."/>
            <person name="Petersen B.L."/>
            <person name="Pils B."/>
            <person name="Prigge M."/>
            <person name="Rensing S.A."/>
            <person name="Riano-Pachon D.M."/>
            <person name="Roberts A.W."/>
            <person name="Sato Y."/>
            <person name="Scheller H.V."/>
            <person name="Schulz B."/>
            <person name="Schulz C."/>
            <person name="Shakirov E.V."/>
            <person name="Shibagaki N."/>
            <person name="Shinohara N."/>
            <person name="Shippen D.E."/>
            <person name="Soerensen I."/>
            <person name="Sotooka R."/>
            <person name="Sugimoto N."/>
            <person name="Sugita M."/>
            <person name="Sumikawa N."/>
            <person name="Tanurdzic M."/>
            <person name="Theissen G."/>
            <person name="Ulvskov P."/>
            <person name="Wakazuki S."/>
            <person name="Weng J.K."/>
            <person name="Willats W.W."/>
            <person name="Wipf D."/>
            <person name="Wolf P.G."/>
            <person name="Yang L."/>
            <person name="Zimmer A.D."/>
            <person name="Zhu Q."/>
            <person name="Mitros T."/>
            <person name="Hellsten U."/>
            <person name="Loque D."/>
            <person name="Otillar R."/>
            <person name="Salamov A."/>
            <person name="Schmutz J."/>
            <person name="Shapiro H."/>
            <person name="Lindquist E."/>
            <person name="Lucas S."/>
            <person name="Rokhsar D."/>
            <person name="Grigoriev I.V."/>
        </authorList>
    </citation>
    <scope>NUCLEOTIDE SEQUENCE [LARGE SCALE GENOMIC DNA]</scope>
</reference>
<dbReference type="OrthoDB" id="2861623at2759"/>
<evidence type="ECO:0000313" key="4">
    <source>
        <dbReference type="Proteomes" id="UP000001514"/>
    </source>
</evidence>
<dbReference type="Pfam" id="PF19086">
    <property type="entry name" value="Terpene_syn_C_2"/>
    <property type="match status" value="1"/>
</dbReference>
<gene>
    <name evidence="3" type="ORF">SELMODRAFT_415232</name>
</gene>
<dbReference type="Proteomes" id="UP000001514">
    <property type="component" value="Unassembled WGS sequence"/>
</dbReference>
<proteinExistence type="inferred from homology"/>
<dbReference type="InterPro" id="IPR034686">
    <property type="entry name" value="Terpene_cyclase-like_2"/>
</dbReference>
<sequence>MEFLLGKIVPRFELPLLPNNIPCACHPDSSSLSQELDEWFISKLGITDESTKKKIVQSRIMIFACLMHPNGERDRVLLAGKHLWVCFLVDDILESSTREAYGSLKSIVWSIATTGIYKASNEEHDHCLVLLLYQEVLAELRKKMPSSLFTRYCKILSSYLDGVEEEVKHQVKNTIPSSEEYRLLRRRTGFMEVMACIMTEFCVGIKLEESVVNLGEIRELVKVMDDHIVMVNDLLSLRKEYYSSTICHNWVFVLLADGCGTFQESVDHVCEMIKQEEGSILDLQQKLIIKAKVDKNPELLTFACNVPMAVAGHLKWSFITARYHGCDNALLNGELFYGTWLMDPNQTIIQKNI</sequence>
<dbReference type="GO" id="GO:0008299">
    <property type="term" value="P:isoprenoid biosynthetic process"/>
    <property type="evidence" value="ECO:0007669"/>
    <property type="project" value="UniProtKB-ARBA"/>
</dbReference>
<accession>D8RVF7</accession>
<dbReference type="AlphaFoldDB" id="D8RVF7"/>
<keyword evidence="2" id="KW-0456">Lyase</keyword>